<evidence type="ECO:0000256" key="8">
    <source>
        <dbReference type="ARBA" id="ARBA00023209"/>
    </source>
</evidence>
<feature type="transmembrane region" description="Helical" evidence="10">
    <location>
        <begin position="52"/>
        <end position="74"/>
    </location>
</feature>
<keyword evidence="9 10" id="KW-1208">Phospholipid metabolism</keyword>
<evidence type="ECO:0000256" key="6">
    <source>
        <dbReference type="ARBA" id="ARBA00023098"/>
    </source>
</evidence>
<dbReference type="Pfam" id="PF02660">
    <property type="entry name" value="G3P_acyltransf"/>
    <property type="match status" value="1"/>
</dbReference>
<dbReference type="NCBIfam" id="TIGR00023">
    <property type="entry name" value="glycerol-3-phosphate 1-O-acyltransferase PlsY"/>
    <property type="match status" value="1"/>
</dbReference>
<feature type="transmembrane region" description="Helical" evidence="10">
    <location>
        <begin position="6"/>
        <end position="27"/>
    </location>
</feature>
<keyword evidence="6 10" id="KW-0443">Lipid metabolism</keyword>
<dbReference type="RefSeq" id="WP_092066706.1">
    <property type="nucleotide sequence ID" value="NZ_FNIN01000020.1"/>
</dbReference>
<protein>
    <recommendedName>
        <fullName evidence="10">Glycerol-3-phosphate acyltransferase</fullName>
    </recommendedName>
    <alternativeName>
        <fullName evidence="10">Acyl-PO4 G3P acyltransferase</fullName>
    </alternativeName>
    <alternativeName>
        <fullName evidence="10">Acyl-phosphate--glycerol-3-phosphate acyltransferase</fullName>
    </alternativeName>
    <alternativeName>
        <fullName evidence="10">G3P acyltransferase</fullName>
        <shortName evidence="10">GPAT</shortName>
        <ecNumber evidence="10">2.3.1.275</ecNumber>
    </alternativeName>
    <alternativeName>
        <fullName evidence="10">Lysophosphatidic acid synthase</fullName>
        <shortName evidence="10">LPA synthase</shortName>
    </alternativeName>
</protein>
<keyword evidence="1 10" id="KW-1003">Cell membrane</keyword>
<keyword evidence="8 10" id="KW-0594">Phospholipid biosynthesis</keyword>
<dbReference type="EMBL" id="FNIN01000020">
    <property type="protein sequence ID" value="SDO07654.1"/>
    <property type="molecule type" value="Genomic_DNA"/>
</dbReference>
<dbReference type="SMART" id="SM01207">
    <property type="entry name" value="G3P_acyltransf"/>
    <property type="match status" value="1"/>
</dbReference>
<dbReference type="GO" id="GO:0005886">
    <property type="term" value="C:plasma membrane"/>
    <property type="evidence" value="ECO:0007669"/>
    <property type="project" value="UniProtKB-SubCell"/>
</dbReference>
<sequence>MVYLTWWLLAYLCGAFPFGLLIGQVFCKVDPRQHGSKNIGATNVCRVCGLKYGLLVLGLDLLKGFLPVFVGSFISNSPWFLSLTALAAVSGHMFSVFLYGKGGKGVATTVGVCLALFPKILLIGLIFFVFAVWITGYISVGSIFLVTVLPMLLLFSEKISYMPLTLVLGGLVILKHKANIERLIAGTEKSWRKK</sequence>
<evidence type="ECO:0000256" key="5">
    <source>
        <dbReference type="ARBA" id="ARBA00022989"/>
    </source>
</evidence>
<dbReference type="GO" id="GO:0043772">
    <property type="term" value="F:acyl-phosphate glycerol-3-phosphate acyltransferase activity"/>
    <property type="evidence" value="ECO:0007669"/>
    <property type="project" value="UniProtKB-UniRule"/>
</dbReference>
<comment type="pathway">
    <text evidence="10">Lipid metabolism; phospholipid metabolism.</text>
</comment>
<reference evidence="11 12" key="1">
    <citation type="submission" date="2016-10" db="EMBL/GenBank/DDBJ databases">
        <authorList>
            <person name="de Groot N.N."/>
        </authorList>
    </citation>
    <scope>NUCLEOTIDE SEQUENCE [LARGE SCALE GENOMIC DNA]</scope>
    <source>
        <strain evidence="11 12">DSM 15269</strain>
    </source>
</reference>
<comment type="function">
    <text evidence="10">Catalyzes the transfer of an acyl group from acyl-phosphate (acyl-PO(4)) to glycerol-3-phosphate (G3P) to form lysophosphatidic acid (LPA). This enzyme utilizes acyl-phosphate as fatty acyl donor, but not acyl-CoA or acyl-ACP.</text>
</comment>
<comment type="subcellular location">
    <subcellularLocation>
        <location evidence="10">Cell membrane</location>
        <topology evidence="10">Multi-pass membrane protein</topology>
    </subcellularLocation>
</comment>
<evidence type="ECO:0000313" key="12">
    <source>
        <dbReference type="Proteomes" id="UP000199602"/>
    </source>
</evidence>
<evidence type="ECO:0000256" key="10">
    <source>
        <dbReference type="HAMAP-Rule" id="MF_01043"/>
    </source>
</evidence>
<feature type="transmembrane region" description="Helical" evidence="10">
    <location>
        <begin position="80"/>
        <end position="99"/>
    </location>
</feature>
<evidence type="ECO:0000256" key="3">
    <source>
        <dbReference type="ARBA" id="ARBA00022679"/>
    </source>
</evidence>
<evidence type="ECO:0000256" key="1">
    <source>
        <dbReference type="ARBA" id="ARBA00022475"/>
    </source>
</evidence>
<keyword evidence="12" id="KW-1185">Reference proteome</keyword>
<dbReference type="UniPathway" id="UPA00085"/>
<evidence type="ECO:0000256" key="2">
    <source>
        <dbReference type="ARBA" id="ARBA00022516"/>
    </source>
</evidence>
<keyword evidence="11" id="KW-0012">Acyltransferase</keyword>
<comment type="subunit">
    <text evidence="10">Probably interacts with PlsX.</text>
</comment>
<evidence type="ECO:0000256" key="9">
    <source>
        <dbReference type="ARBA" id="ARBA00023264"/>
    </source>
</evidence>
<dbReference type="STRING" id="206665.SAMN04488516_1203"/>
<dbReference type="Proteomes" id="UP000199602">
    <property type="component" value="Unassembled WGS sequence"/>
</dbReference>
<comment type="similarity">
    <text evidence="10">Belongs to the PlsY family.</text>
</comment>
<keyword evidence="7 10" id="KW-0472">Membrane</keyword>
<gene>
    <name evidence="10" type="primary">plsY</name>
    <name evidence="11" type="ORF">SAMN04488516_1203</name>
</gene>
<evidence type="ECO:0000256" key="7">
    <source>
        <dbReference type="ARBA" id="ARBA00023136"/>
    </source>
</evidence>
<dbReference type="InterPro" id="IPR003811">
    <property type="entry name" value="G3P_acylTferase_PlsY"/>
</dbReference>
<keyword evidence="5 10" id="KW-1133">Transmembrane helix</keyword>
<dbReference type="PANTHER" id="PTHR30309">
    <property type="entry name" value="INNER MEMBRANE PROTEIN YGIH"/>
    <property type="match status" value="1"/>
</dbReference>
<feature type="transmembrane region" description="Helical" evidence="10">
    <location>
        <begin position="106"/>
        <end position="130"/>
    </location>
</feature>
<evidence type="ECO:0000256" key="4">
    <source>
        <dbReference type="ARBA" id="ARBA00022692"/>
    </source>
</evidence>
<comment type="catalytic activity">
    <reaction evidence="10">
        <text>an acyl phosphate + sn-glycerol 3-phosphate = a 1-acyl-sn-glycero-3-phosphate + phosphate</text>
        <dbReference type="Rhea" id="RHEA:34075"/>
        <dbReference type="ChEBI" id="CHEBI:43474"/>
        <dbReference type="ChEBI" id="CHEBI:57597"/>
        <dbReference type="ChEBI" id="CHEBI:57970"/>
        <dbReference type="ChEBI" id="CHEBI:59918"/>
        <dbReference type="EC" id="2.3.1.275"/>
    </reaction>
</comment>
<keyword evidence="4 10" id="KW-0812">Transmembrane</keyword>
<name>A0A1H0GL86_9BACT</name>
<dbReference type="HAMAP" id="MF_01043">
    <property type="entry name" value="PlsY"/>
    <property type="match status" value="1"/>
</dbReference>
<dbReference type="PANTHER" id="PTHR30309:SF0">
    <property type="entry name" value="GLYCEROL-3-PHOSPHATE ACYLTRANSFERASE-RELATED"/>
    <property type="match status" value="1"/>
</dbReference>
<dbReference type="GO" id="GO:0008654">
    <property type="term" value="P:phospholipid biosynthetic process"/>
    <property type="evidence" value="ECO:0007669"/>
    <property type="project" value="UniProtKB-UniRule"/>
</dbReference>
<organism evidence="11 12">
    <name type="scientific">Desulfonauticus submarinus</name>
    <dbReference type="NCBI Taxonomy" id="206665"/>
    <lineage>
        <taxon>Bacteria</taxon>
        <taxon>Pseudomonadati</taxon>
        <taxon>Thermodesulfobacteriota</taxon>
        <taxon>Desulfovibrionia</taxon>
        <taxon>Desulfovibrionales</taxon>
        <taxon>Desulfonauticaceae</taxon>
        <taxon>Desulfonauticus</taxon>
    </lineage>
</organism>
<feature type="transmembrane region" description="Helical" evidence="10">
    <location>
        <begin position="136"/>
        <end position="155"/>
    </location>
</feature>
<proteinExistence type="inferred from homology"/>
<keyword evidence="2 10" id="KW-0444">Lipid biosynthesis</keyword>
<evidence type="ECO:0000313" key="11">
    <source>
        <dbReference type="EMBL" id="SDO07654.1"/>
    </source>
</evidence>
<dbReference type="EC" id="2.3.1.275" evidence="10"/>
<dbReference type="AlphaFoldDB" id="A0A1H0GL86"/>
<keyword evidence="3 10" id="KW-0808">Transferase</keyword>
<dbReference type="OrthoDB" id="9777124at2"/>
<accession>A0A1H0GL86</accession>